<comment type="caution">
    <text evidence="2">The sequence shown here is derived from an EMBL/GenBank/DDBJ whole genome shotgun (WGS) entry which is preliminary data.</text>
</comment>
<dbReference type="InterPro" id="IPR006674">
    <property type="entry name" value="HD_domain"/>
</dbReference>
<sequence>MNYGMLAGIVESHIIRLFEHHPNPALAFHNLTHTRTVVSRTREISAHYQLSERELFIATTAAWFHDIGYLFSGQQGHELLGADMVRGFLMEHHLPGGLIDPIGGCILATRLPQCPAGLLEQIVCDADLYHFGTRELFTRDKLMRREVETVNGCMISETKWVAGTIRLLESHSYHTTYCHSTLNEQKQINLDILKNHLKTYS</sequence>
<dbReference type="InterPro" id="IPR003607">
    <property type="entry name" value="HD/PDEase_dom"/>
</dbReference>
<dbReference type="Pfam" id="PF01966">
    <property type="entry name" value="HD"/>
    <property type="match status" value="1"/>
</dbReference>
<reference evidence="2 3" key="1">
    <citation type="submission" date="2023-07" db="EMBL/GenBank/DDBJ databases">
        <title>Sorghum-associated microbial communities from plants grown in Nebraska, USA.</title>
        <authorList>
            <person name="Schachtman D."/>
        </authorList>
    </citation>
    <scope>NUCLEOTIDE SEQUENCE [LARGE SCALE GENOMIC DNA]</scope>
    <source>
        <strain evidence="2 3">BE57</strain>
    </source>
</reference>
<dbReference type="Proteomes" id="UP001264980">
    <property type="component" value="Unassembled WGS sequence"/>
</dbReference>
<protein>
    <submittedName>
        <fullName evidence="2">Metal-dependent HD superfamily phosphohydrolase</fullName>
    </submittedName>
</protein>
<dbReference type="EMBL" id="JAVDTI010000002">
    <property type="protein sequence ID" value="MDR6804584.1"/>
    <property type="molecule type" value="Genomic_DNA"/>
</dbReference>
<accession>A0ABU1QTW1</accession>
<keyword evidence="3" id="KW-1185">Reference proteome</keyword>
<evidence type="ECO:0000313" key="3">
    <source>
        <dbReference type="Proteomes" id="UP001264980"/>
    </source>
</evidence>
<gene>
    <name evidence="2" type="ORF">J2W84_001630</name>
</gene>
<dbReference type="SUPFAM" id="SSF109604">
    <property type="entry name" value="HD-domain/PDEase-like"/>
    <property type="match status" value="1"/>
</dbReference>
<proteinExistence type="predicted"/>
<dbReference type="CDD" id="cd00077">
    <property type="entry name" value="HDc"/>
    <property type="match status" value="1"/>
</dbReference>
<evidence type="ECO:0000313" key="2">
    <source>
        <dbReference type="EMBL" id="MDR6804584.1"/>
    </source>
</evidence>
<name>A0ABU1QTW1_9BACT</name>
<dbReference type="Gene3D" id="1.10.3210.10">
    <property type="entry name" value="Hypothetical protein af1432"/>
    <property type="match status" value="1"/>
</dbReference>
<dbReference type="RefSeq" id="WP_309981870.1">
    <property type="nucleotide sequence ID" value="NZ_JAVDTI010000002.1"/>
</dbReference>
<feature type="domain" description="HD" evidence="1">
    <location>
        <begin position="31"/>
        <end position="130"/>
    </location>
</feature>
<organism evidence="2 3">
    <name type="scientific">Dyadobacter fermentans</name>
    <dbReference type="NCBI Taxonomy" id="94254"/>
    <lineage>
        <taxon>Bacteria</taxon>
        <taxon>Pseudomonadati</taxon>
        <taxon>Bacteroidota</taxon>
        <taxon>Cytophagia</taxon>
        <taxon>Cytophagales</taxon>
        <taxon>Spirosomataceae</taxon>
        <taxon>Dyadobacter</taxon>
    </lineage>
</organism>
<evidence type="ECO:0000259" key="1">
    <source>
        <dbReference type="Pfam" id="PF01966"/>
    </source>
</evidence>